<evidence type="ECO:0000256" key="6">
    <source>
        <dbReference type="ARBA" id="ARBA00022968"/>
    </source>
</evidence>
<proteinExistence type="inferred from homology"/>
<evidence type="ECO:0000256" key="8">
    <source>
        <dbReference type="ARBA" id="ARBA00023136"/>
    </source>
</evidence>
<dbReference type="EMBL" id="JABWAB010000003">
    <property type="protein sequence ID" value="KAF6057683.1"/>
    <property type="molecule type" value="Genomic_DNA"/>
</dbReference>
<keyword evidence="4" id="KW-0808">Transferase</keyword>
<reference evidence="11" key="1">
    <citation type="submission" date="2020-03" db="EMBL/GenBank/DDBJ databases">
        <title>FDA dAtabase for Regulatory Grade micrObial Sequences (FDA-ARGOS): Supporting development and validation of Infectious Disease Dx tests.</title>
        <authorList>
            <person name="Campos J."/>
            <person name="Goldberg B."/>
            <person name="Tallon L."/>
            <person name="Sadzewicz L."/>
            <person name="Vavikolanu K."/>
            <person name="Mehta A."/>
            <person name="Aluvathingal J."/>
            <person name="Nadendla S."/>
            <person name="Nandy P."/>
            <person name="Geyer C."/>
            <person name="Yan Y."/>
            <person name="Sichtig H."/>
        </authorList>
    </citation>
    <scope>NUCLEOTIDE SEQUENCE [LARGE SCALE GENOMIC DNA]</scope>
    <source>
        <strain evidence="11">FDAARGOS_652</strain>
    </source>
</reference>
<gene>
    <name evidence="11" type="ORF">FOB60_002238</name>
</gene>
<evidence type="ECO:0000256" key="3">
    <source>
        <dbReference type="ARBA" id="ARBA00022676"/>
    </source>
</evidence>
<evidence type="ECO:0000313" key="11">
    <source>
        <dbReference type="EMBL" id="KAF6057683.1"/>
    </source>
</evidence>
<organism evidence="11 12">
    <name type="scientific">Candida parapsilosis</name>
    <name type="common">Yeast</name>
    <dbReference type="NCBI Taxonomy" id="5480"/>
    <lineage>
        <taxon>Eukaryota</taxon>
        <taxon>Fungi</taxon>
        <taxon>Dikarya</taxon>
        <taxon>Ascomycota</taxon>
        <taxon>Saccharomycotina</taxon>
        <taxon>Pichiomycetes</taxon>
        <taxon>Debaryomycetaceae</taxon>
        <taxon>Candida/Lodderomyces clade</taxon>
        <taxon>Candida</taxon>
    </lineage>
</organism>
<comment type="caution">
    <text evidence="11">The sequence shown here is derived from an EMBL/GenBank/DDBJ whole genome shotgun (WGS) entry which is preliminary data.</text>
</comment>
<dbReference type="AlphaFoldDB" id="A0A8X7TCX8"/>
<accession>A0A8X7TCX8</accession>
<evidence type="ECO:0000256" key="1">
    <source>
        <dbReference type="ARBA" id="ARBA00004606"/>
    </source>
</evidence>
<protein>
    <recommendedName>
        <fullName evidence="13">Beta-mannosyltransferase 7</fullName>
    </recommendedName>
</protein>
<feature type="transmembrane region" description="Helical" evidence="10">
    <location>
        <begin position="34"/>
        <end position="52"/>
    </location>
</feature>
<dbReference type="GO" id="GO:0000030">
    <property type="term" value="F:mannosyltransferase activity"/>
    <property type="evidence" value="ECO:0007669"/>
    <property type="project" value="InterPro"/>
</dbReference>
<keyword evidence="6" id="KW-0735">Signal-anchor</keyword>
<dbReference type="GO" id="GO:0016020">
    <property type="term" value="C:membrane"/>
    <property type="evidence" value="ECO:0007669"/>
    <property type="project" value="UniProtKB-SubCell"/>
</dbReference>
<dbReference type="GO" id="GO:0071555">
    <property type="term" value="P:cell wall organization"/>
    <property type="evidence" value="ECO:0007669"/>
    <property type="project" value="UniProtKB-KW"/>
</dbReference>
<dbReference type="InterPro" id="IPR021988">
    <property type="entry name" value="BMT1"/>
</dbReference>
<dbReference type="Pfam" id="PF12141">
    <property type="entry name" value="BMT"/>
    <property type="match status" value="1"/>
</dbReference>
<evidence type="ECO:0008006" key="13">
    <source>
        <dbReference type="Google" id="ProtNLM"/>
    </source>
</evidence>
<name>A0A8X7TCX8_CANPA</name>
<evidence type="ECO:0000256" key="7">
    <source>
        <dbReference type="ARBA" id="ARBA00022989"/>
    </source>
</evidence>
<sequence length="647" mass="74403">MLSVGRLSKGLRQSLVRLISFIKNSLYSSTGRRLARLLALFGLIACIMYNIYDFYFNPLKTFRLHPNAVNSKIISNAELAISTQDTTQESFPLSNQFLTSNEFSSISLKAFTDPHPLIVGKPEDYTFDEGFMCSELEYEDAFDVTKQAYLDSDFEYFMTKFKQIKEYAKLLKKAKAKFKPVIPEHKQWFRFGGSSVWLSQFKVHYMVSRVLYSPSGIANKAYVSFLYVQLFDQDWKELPKGTNLTIPFEKSDSTNWMNLDGSVTTIRGDPQLRYKRVEFPHILPIPIDYAMQTENEKYYYGPEDPRIILRENPLGFEEPLIVFNMKELKIVKRIMFLYLPFSKTLNLLKKRTDKYAKIEKNWTPFISPNQKSQNKLNFIYSIVPLEVLVCEIDTAVCDFLQNPKKKKKNFVGALRGGTQLVSLPLDKLPTAVRDSLHIPANRNVFLGWARAHLNKCGCGESMYRPNMIILIEDYNEETGKYYYKLGDVSDYIDFGAYVPPWVSPKIDPKSGQLIEAEPLPCEGRNVLIPNSIAYWDIESVTRDGKTLKNFDQLTSLDSVSINDYMGVTLSAADQDVSIVHLRGLLNYIIKLPSLFDESTAVYNRDQFNIRGSDWNYKCAMKASKEYCKQVALKNGILEEEEEDPYSG</sequence>
<comment type="similarity">
    <text evidence="2">Belongs to the BMT family.</text>
</comment>
<keyword evidence="3" id="KW-0328">Glycosyltransferase</keyword>
<keyword evidence="9" id="KW-0961">Cell wall biogenesis/degradation</keyword>
<evidence type="ECO:0000313" key="12">
    <source>
        <dbReference type="Proteomes" id="UP000590412"/>
    </source>
</evidence>
<evidence type="ECO:0000256" key="10">
    <source>
        <dbReference type="SAM" id="Phobius"/>
    </source>
</evidence>
<keyword evidence="8 10" id="KW-0472">Membrane</keyword>
<keyword evidence="5 10" id="KW-0812">Transmembrane</keyword>
<evidence type="ECO:0000256" key="5">
    <source>
        <dbReference type="ARBA" id="ARBA00022692"/>
    </source>
</evidence>
<dbReference type="OrthoDB" id="3631276at2759"/>
<evidence type="ECO:0000256" key="9">
    <source>
        <dbReference type="ARBA" id="ARBA00023316"/>
    </source>
</evidence>
<dbReference type="Proteomes" id="UP000590412">
    <property type="component" value="Unassembled WGS sequence"/>
</dbReference>
<keyword evidence="7 10" id="KW-1133">Transmembrane helix</keyword>
<evidence type="ECO:0000256" key="4">
    <source>
        <dbReference type="ARBA" id="ARBA00022679"/>
    </source>
</evidence>
<comment type="subcellular location">
    <subcellularLocation>
        <location evidence="1">Membrane</location>
        <topology evidence="1">Single-pass type II membrane protein</topology>
    </subcellularLocation>
</comment>
<evidence type="ECO:0000256" key="2">
    <source>
        <dbReference type="ARBA" id="ARBA00009486"/>
    </source>
</evidence>